<dbReference type="AlphaFoldDB" id="A0AA36C4Z2"/>
<protein>
    <submittedName>
        <fullName evidence="2">Uncharacterized protein</fullName>
    </submittedName>
</protein>
<dbReference type="Proteomes" id="UP001177023">
    <property type="component" value="Unassembled WGS sequence"/>
</dbReference>
<sequence>MDPTRLVLALSKNVSPPFEDASRFSQYPMEIDYGALVHPAYLEGYFLLFMQIEAILFALMLLTFIPFLIILTTKRFFVWLYFACRRKYYVIYGIKNSTIEGRYNTQTNYKASKTLLRLAPFKVFGSVSVILLYHFGISHSLFVQTFWTFIFFHTVQAQITIQMWLIIFLEPQARRNFLRKFILGAQRHSSPLRTVEGKSLQHHPEVEREIHFRQLEKSWQ</sequence>
<evidence type="ECO:0000313" key="2">
    <source>
        <dbReference type="EMBL" id="CAJ0557869.1"/>
    </source>
</evidence>
<gene>
    <name evidence="2" type="ORF">MSPICULIGERA_LOCUS617</name>
</gene>
<keyword evidence="1" id="KW-0472">Membrane</keyword>
<evidence type="ECO:0000313" key="3">
    <source>
        <dbReference type="Proteomes" id="UP001177023"/>
    </source>
</evidence>
<name>A0AA36C4Z2_9BILA</name>
<accession>A0AA36C4Z2</accession>
<keyword evidence="1" id="KW-0812">Transmembrane</keyword>
<keyword evidence="3" id="KW-1185">Reference proteome</keyword>
<feature type="transmembrane region" description="Helical" evidence="1">
    <location>
        <begin position="115"/>
        <end position="135"/>
    </location>
</feature>
<proteinExistence type="predicted"/>
<keyword evidence="1" id="KW-1133">Transmembrane helix</keyword>
<organism evidence="2 3">
    <name type="scientific">Mesorhabditis spiculigera</name>
    <dbReference type="NCBI Taxonomy" id="96644"/>
    <lineage>
        <taxon>Eukaryota</taxon>
        <taxon>Metazoa</taxon>
        <taxon>Ecdysozoa</taxon>
        <taxon>Nematoda</taxon>
        <taxon>Chromadorea</taxon>
        <taxon>Rhabditida</taxon>
        <taxon>Rhabditina</taxon>
        <taxon>Rhabditomorpha</taxon>
        <taxon>Rhabditoidea</taxon>
        <taxon>Rhabditidae</taxon>
        <taxon>Mesorhabditinae</taxon>
        <taxon>Mesorhabditis</taxon>
    </lineage>
</organism>
<comment type="caution">
    <text evidence="2">The sequence shown here is derived from an EMBL/GenBank/DDBJ whole genome shotgun (WGS) entry which is preliminary data.</text>
</comment>
<feature type="transmembrane region" description="Helical" evidence="1">
    <location>
        <begin position="45"/>
        <end position="71"/>
    </location>
</feature>
<reference evidence="2" key="1">
    <citation type="submission" date="2023-06" db="EMBL/GenBank/DDBJ databases">
        <authorList>
            <person name="Delattre M."/>
        </authorList>
    </citation>
    <scope>NUCLEOTIDE SEQUENCE</scope>
    <source>
        <strain evidence="2">AF72</strain>
    </source>
</reference>
<feature type="transmembrane region" description="Helical" evidence="1">
    <location>
        <begin position="147"/>
        <end position="169"/>
    </location>
</feature>
<dbReference type="EMBL" id="CATQJA010000133">
    <property type="protein sequence ID" value="CAJ0557869.1"/>
    <property type="molecule type" value="Genomic_DNA"/>
</dbReference>
<evidence type="ECO:0000256" key="1">
    <source>
        <dbReference type="SAM" id="Phobius"/>
    </source>
</evidence>
<feature type="non-terminal residue" evidence="2">
    <location>
        <position position="1"/>
    </location>
</feature>